<organism evidence="2 3">
    <name type="scientific">Halteria grandinella</name>
    <dbReference type="NCBI Taxonomy" id="5974"/>
    <lineage>
        <taxon>Eukaryota</taxon>
        <taxon>Sar</taxon>
        <taxon>Alveolata</taxon>
        <taxon>Ciliophora</taxon>
        <taxon>Intramacronucleata</taxon>
        <taxon>Spirotrichea</taxon>
        <taxon>Stichotrichia</taxon>
        <taxon>Sporadotrichida</taxon>
        <taxon>Halteriidae</taxon>
        <taxon>Halteria</taxon>
    </lineage>
</organism>
<dbReference type="Proteomes" id="UP000785679">
    <property type="component" value="Unassembled WGS sequence"/>
</dbReference>
<dbReference type="EMBL" id="RRYP01013729">
    <property type="protein sequence ID" value="TNV76368.1"/>
    <property type="molecule type" value="Genomic_DNA"/>
</dbReference>
<keyword evidence="1" id="KW-0812">Transmembrane</keyword>
<comment type="caution">
    <text evidence="2">The sequence shown here is derived from an EMBL/GenBank/DDBJ whole genome shotgun (WGS) entry which is preliminary data.</text>
</comment>
<evidence type="ECO:0000313" key="2">
    <source>
        <dbReference type="EMBL" id="TNV76368.1"/>
    </source>
</evidence>
<gene>
    <name evidence="2" type="ORF">FGO68_gene859</name>
</gene>
<proteinExistence type="predicted"/>
<keyword evidence="1" id="KW-0472">Membrane</keyword>
<keyword evidence="3" id="KW-1185">Reference proteome</keyword>
<protein>
    <submittedName>
        <fullName evidence="2">Uncharacterized protein</fullName>
    </submittedName>
</protein>
<feature type="transmembrane region" description="Helical" evidence="1">
    <location>
        <begin position="45"/>
        <end position="63"/>
    </location>
</feature>
<accession>A0A8J8SZV1</accession>
<dbReference type="AlphaFoldDB" id="A0A8J8SZV1"/>
<keyword evidence="1" id="KW-1133">Transmembrane helix</keyword>
<name>A0A8J8SZV1_HALGN</name>
<evidence type="ECO:0000313" key="3">
    <source>
        <dbReference type="Proteomes" id="UP000785679"/>
    </source>
</evidence>
<reference evidence="2" key="1">
    <citation type="submission" date="2019-06" db="EMBL/GenBank/DDBJ databases">
        <authorList>
            <person name="Zheng W."/>
        </authorList>
    </citation>
    <scope>NUCLEOTIDE SEQUENCE</scope>
    <source>
        <strain evidence="2">QDHG01</strain>
    </source>
</reference>
<evidence type="ECO:0000256" key="1">
    <source>
        <dbReference type="SAM" id="Phobius"/>
    </source>
</evidence>
<sequence length="98" mass="10649">MIEAIKQVLLYQQIYPSTFITFADLISEQVSLEQATLKSSNAKHCLLSISACGVLIACGYLLISLGKCAYKESVNLLNCGFSGDLILFDVFLDHVAGD</sequence>